<keyword evidence="3" id="KW-1185">Reference proteome</keyword>
<reference evidence="3" key="1">
    <citation type="journal article" date="2019" name="Int. J. Syst. Evol. Microbiol.">
        <title>The Global Catalogue of Microorganisms (GCM) 10K type strain sequencing project: providing services to taxonomists for standard genome sequencing and annotation.</title>
        <authorList>
            <consortium name="The Broad Institute Genomics Platform"/>
            <consortium name="The Broad Institute Genome Sequencing Center for Infectious Disease"/>
            <person name="Wu L."/>
            <person name="Ma J."/>
        </authorList>
    </citation>
    <scope>NUCLEOTIDE SEQUENCE [LARGE SCALE GENOMIC DNA]</scope>
    <source>
        <strain evidence="3">CCUG 57113</strain>
    </source>
</reference>
<comment type="caution">
    <text evidence="2">The sequence shown here is derived from an EMBL/GenBank/DDBJ whole genome shotgun (WGS) entry which is preliminary data.</text>
</comment>
<organism evidence="2 3">
    <name type="scientific">Cohnella suwonensis</name>
    <dbReference type="NCBI Taxonomy" id="696072"/>
    <lineage>
        <taxon>Bacteria</taxon>
        <taxon>Bacillati</taxon>
        <taxon>Bacillota</taxon>
        <taxon>Bacilli</taxon>
        <taxon>Bacillales</taxon>
        <taxon>Paenibacillaceae</taxon>
        <taxon>Cohnella</taxon>
    </lineage>
</organism>
<protein>
    <recommendedName>
        <fullName evidence="4">t-SNARE coiled-coil homology domain-containing protein</fullName>
    </recommendedName>
</protein>
<evidence type="ECO:0000313" key="3">
    <source>
        <dbReference type="Proteomes" id="UP001596105"/>
    </source>
</evidence>
<gene>
    <name evidence="2" type="ORF">ACFPPD_03835</name>
</gene>
<proteinExistence type="predicted"/>
<evidence type="ECO:0000313" key="2">
    <source>
        <dbReference type="EMBL" id="MFC5467836.1"/>
    </source>
</evidence>
<sequence>MSEERFDRLDNMMGQLIGMVGKVLAEQQDMKSDIKEINQRLERVETEQVRFNDSITYLLDKTAQHDHDIHVFKTRIFK</sequence>
<accession>A0ABW0LTD7</accession>
<dbReference type="RefSeq" id="WP_209743287.1">
    <property type="nucleotide sequence ID" value="NZ_JBHSMH010000005.1"/>
</dbReference>
<dbReference type="Proteomes" id="UP001596105">
    <property type="component" value="Unassembled WGS sequence"/>
</dbReference>
<evidence type="ECO:0000256" key="1">
    <source>
        <dbReference type="SAM" id="Coils"/>
    </source>
</evidence>
<name>A0ABW0LTD7_9BACL</name>
<dbReference type="EMBL" id="JBHSMH010000005">
    <property type="protein sequence ID" value="MFC5467836.1"/>
    <property type="molecule type" value="Genomic_DNA"/>
</dbReference>
<feature type="coiled-coil region" evidence="1">
    <location>
        <begin position="24"/>
        <end position="54"/>
    </location>
</feature>
<keyword evidence="1" id="KW-0175">Coiled coil</keyword>
<evidence type="ECO:0008006" key="4">
    <source>
        <dbReference type="Google" id="ProtNLM"/>
    </source>
</evidence>